<feature type="binding site" evidence="4">
    <location>
        <begin position="63"/>
        <end position="66"/>
    </location>
    <ligand>
        <name>GTP</name>
        <dbReference type="ChEBI" id="CHEBI:37565"/>
    </ligand>
</feature>
<evidence type="ECO:0000256" key="1">
    <source>
        <dbReference type="ARBA" id="ARBA00022741"/>
    </source>
</evidence>
<accession>A0A3S8U5F2</accession>
<dbReference type="GO" id="GO:0005525">
    <property type="term" value="F:GTP binding"/>
    <property type="evidence" value="ECO:0007669"/>
    <property type="project" value="UniProtKB-UniRule"/>
</dbReference>
<dbReference type="OrthoDB" id="9784461at2"/>
<reference evidence="7 8" key="1">
    <citation type="submission" date="2018-12" db="EMBL/GenBank/DDBJ databases">
        <title>Complete genome sequencing of Tabrizicola sp. K13M18.</title>
        <authorList>
            <person name="Bae J.-W."/>
        </authorList>
    </citation>
    <scope>NUCLEOTIDE SEQUENCE [LARGE SCALE GENOMIC DNA]</scope>
    <source>
        <strain evidence="7 8">K13M18</strain>
    </source>
</reference>
<dbReference type="InterPro" id="IPR005337">
    <property type="entry name" value="RapZ-like"/>
</dbReference>
<evidence type="ECO:0000256" key="2">
    <source>
        <dbReference type="ARBA" id="ARBA00022840"/>
    </source>
</evidence>
<dbReference type="AlphaFoldDB" id="A0A3S8U5F2"/>
<feature type="domain" description="RapZ-like N-terminal" evidence="5">
    <location>
        <begin position="11"/>
        <end position="161"/>
    </location>
</feature>
<dbReference type="Pfam" id="PF22740">
    <property type="entry name" value="PapZ_C"/>
    <property type="match status" value="1"/>
</dbReference>
<organism evidence="7 8">
    <name type="scientific">Tabrizicola piscis</name>
    <dbReference type="NCBI Taxonomy" id="2494374"/>
    <lineage>
        <taxon>Bacteria</taxon>
        <taxon>Pseudomonadati</taxon>
        <taxon>Pseudomonadota</taxon>
        <taxon>Alphaproteobacteria</taxon>
        <taxon>Rhodobacterales</taxon>
        <taxon>Paracoccaceae</taxon>
        <taxon>Tabrizicola</taxon>
    </lineage>
</organism>
<keyword evidence="2 4" id="KW-0067">ATP-binding</keyword>
<dbReference type="Pfam" id="PF03668">
    <property type="entry name" value="RapZ-like_N"/>
    <property type="match status" value="1"/>
</dbReference>
<dbReference type="InterPro" id="IPR027417">
    <property type="entry name" value="P-loop_NTPase"/>
</dbReference>
<name>A0A3S8U5F2_9RHOB</name>
<dbReference type="HAMAP" id="MF_00636">
    <property type="entry name" value="RapZ_like"/>
    <property type="match status" value="1"/>
</dbReference>
<dbReference type="GO" id="GO:0005524">
    <property type="term" value="F:ATP binding"/>
    <property type="evidence" value="ECO:0007669"/>
    <property type="project" value="UniProtKB-UniRule"/>
</dbReference>
<dbReference type="SUPFAM" id="SSF52540">
    <property type="entry name" value="P-loop containing nucleoside triphosphate hydrolases"/>
    <property type="match status" value="1"/>
</dbReference>
<evidence type="ECO:0000313" key="7">
    <source>
        <dbReference type="EMBL" id="AZL58831.1"/>
    </source>
</evidence>
<feature type="binding site" evidence="4">
    <location>
        <begin position="16"/>
        <end position="23"/>
    </location>
    <ligand>
        <name>ATP</name>
        <dbReference type="ChEBI" id="CHEBI:30616"/>
    </ligand>
</feature>
<dbReference type="PANTHER" id="PTHR30448:SF0">
    <property type="entry name" value="RNASE ADAPTER PROTEIN RAPZ"/>
    <property type="match status" value="1"/>
</dbReference>
<protein>
    <submittedName>
        <fullName evidence="7">RNase adapter RapZ</fullName>
    </submittedName>
</protein>
<feature type="domain" description="RapZ C-terminal" evidence="6">
    <location>
        <begin position="169"/>
        <end position="288"/>
    </location>
</feature>
<dbReference type="PANTHER" id="PTHR30448">
    <property type="entry name" value="RNASE ADAPTER PROTEIN RAPZ"/>
    <property type="match status" value="1"/>
</dbReference>
<evidence type="ECO:0000256" key="4">
    <source>
        <dbReference type="HAMAP-Rule" id="MF_00636"/>
    </source>
</evidence>
<keyword evidence="8" id="KW-1185">Reference proteome</keyword>
<dbReference type="EMBL" id="CP034328">
    <property type="protein sequence ID" value="AZL58831.1"/>
    <property type="molecule type" value="Genomic_DNA"/>
</dbReference>
<dbReference type="KEGG" id="taw:EI545_08250"/>
<dbReference type="PIRSF" id="PIRSF005052">
    <property type="entry name" value="P-loopkin"/>
    <property type="match status" value="1"/>
</dbReference>
<keyword evidence="1 4" id="KW-0547">Nucleotide-binding</keyword>
<proteinExistence type="inferred from homology"/>
<gene>
    <name evidence="7" type="primary">rapZ</name>
    <name evidence="7" type="ORF">EI545_08250</name>
</gene>
<dbReference type="NCBIfam" id="NF003828">
    <property type="entry name" value="PRK05416.1"/>
    <property type="match status" value="1"/>
</dbReference>
<sequence>MIANPEPDHRFVFVTGPSGAGRTTAIRVLEDLGYEGIDNIPLSLVPRLIEGTPLGRPIALGLDVRNRDFNATALIELIDSLTRDPRVALDVLYLDCAPSVLIRRFSETRRRHPLAPAETPAQGVEREIDLLAPIRVRADHLIDTTDLTQHDLKAEVAALFDTGATGRLSVSVQSFSYKRGVPRGVDMIFDCRFLANPHWQPDLRALDGRDPTVEAFVRADPRFAEFFQKLQDLILFLLPAHVDEGKAHLAIGFGCTGGQHRSVAVAELVGNALADAGWPVSKRHRELERKAASGAPDATKVAVA</sequence>
<evidence type="ECO:0000313" key="8">
    <source>
        <dbReference type="Proteomes" id="UP000282002"/>
    </source>
</evidence>
<evidence type="ECO:0000256" key="3">
    <source>
        <dbReference type="ARBA" id="ARBA00023134"/>
    </source>
</evidence>
<evidence type="ECO:0000259" key="6">
    <source>
        <dbReference type="Pfam" id="PF22740"/>
    </source>
</evidence>
<dbReference type="Proteomes" id="UP000282002">
    <property type="component" value="Chromosome"/>
</dbReference>
<dbReference type="InterPro" id="IPR053930">
    <property type="entry name" value="RapZ-like_N"/>
</dbReference>
<evidence type="ECO:0000259" key="5">
    <source>
        <dbReference type="Pfam" id="PF03668"/>
    </source>
</evidence>
<dbReference type="RefSeq" id="WP_125325029.1">
    <property type="nucleotide sequence ID" value="NZ_CP034328.1"/>
</dbReference>
<keyword evidence="3 4" id="KW-0342">GTP-binding</keyword>
<dbReference type="InterPro" id="IPR053931">
    <property type="entry name" value="RapZ_C"/>
</dbReference>